<organism evidence="1 2">
    <name type="scientific">Mesobacillus selenatarsenatis (strain DSM 18680 / JCM 14380 / FERM P-15431 / SF-1)</name>
    <dbReference type="NCBI Taxonomy" id="1321606"/>
    <lineage>
        <taxon>Bacteria</taxon>
        <taxon>Bacillati</taxon>
        <taxon>Bacillota</taxon>
        <taxon>Bacilli</taxon>
        <taxon>Bacillales</taxon>
        <taxon>Bacillaceae</taxon>
        <taxon>Mesobacillus</taxon>
    </lineage>
</organism>
<accession>A0A0A8X716</accession>
<proteinExistence type="predicted"/>
<dbReference type="Proteomes" id="UP000031014">
    <property type="component" value="Unassembled WGS sequence"/>
</dbReference>
<reference evidence="1 2" key="1">
    <citation type="submission" date="2013-06" db="EMBL/GenBank/DDBJ databases">
        <title>Whole genome shotgun sequence of Bacillus selenatarsenatis SF-1.</title>
        <authorList>
            <person name="Kuroda M."/>
            <person name="Sei K."/>
            <person name="Yamashita M."/>
            <person name="Ike M."/>
        </authorList>
    </citation>
    <scope>NUCLEOTIDE SEQUENCE [LARGE SCALE GENOMIC DNA]</scope>
    <source>
        <strain evidence="1 2">SF-1</strain>
    </source>
</reference>
<keyword evidence="2" id="KW-1185">Reference proteome</keyword>
<evidence type="ECO:0000313" key="1">
    <source>
        <dbReference type="EMBL" id="GAM15765.1"/>
    </source>
</evidence>
<name>A0A0A8X716_MESS1</name>
<sequence length="37" mass="4208">MNHHLLNSFKTQRKNMEIPSFSHGDTLAAAVRAAEKR</sequence>
<dbReference type="AlphaFoldDB" id="A0A0A8X716"/>
<evidence type="ECO:0000313" key="2">
    <source>
        <dbReference type="Proteomes" id="UP000031014"/>
    </source>
</evidence>
<gene>
    <name evidence="1" type="ORF">SAMD00020551_3923</name>
</gene>
<comment type="caution">
    <text evidence="1">The sequence shown here is derived from an EMBL/GenBank/DDBJ whole genome shotgun (WGS) entry which is preliminary data.</text>
</comment>
<dbReference type="EMBL" id="BASE01000092">
    <property type="protein sequence ID" value="GAM15765.1"/>
    <property type="molecule type" value="Genomic_DNA"/>
</dbReference>
<protein>
    <submittedName>
        <fullName evidence="1">Uncharacterized protein</fullName>
    </submittedName>
</protein>